<protein>
    <recommendedName>
        <fullName evidence="1">Transposase IS200-like domain-containing protein</fullName>
    </recommendedName>
</protein>
<feature type="domain" description="Transposase IS200-like" evidence="1">
    <location>
        <begin position="7"/>
        <end position="149"/>
    </location>
</feature>
<dbReference type="GO" id="GO:0003677">
    <property type="term" value="F:DNA binding"/>
    <property type="evidence" value="ECO:0007669"/>
    <property type="project" value="InterPro"/>
</dbReference>
<dbReference type="SMART" id="SM01321">
    <property type="entry name" value="Y1_Tnp"/>
    <property type="match status" value="1"/>
</dbReference>
<organism evidence="2 3">
    <name type="scientific">Candidatus Giovannonibacteria bacterium RIFCSPHIGHO2_01_FULL_45_23</name>
    <dbReference type="NCBI Taxonomy" id="1798325"/>
    <lineage>
        <taxon>Bacteria</taxon>
        <taxon>Candidatus Giovannoniibacteriota</taxon>
    </lineage>
</organism>
<evidence type="ECO:0000313" key="3">
    <source>
        <dbReference type="Proteomes" id="UP000179251"/>
    </source>
</evidence>
<dbReference type="AlphaFoldDB" id="A0A1F5VIH3"/>
<dbReference type="Proteomes" id="UP000179251">
    <property type="component" value="Unassembled WGS sequence"/>
</dbReference>
<dbReference type="PANTHER" id="PTHR34322:SF2">
    <property type="entry name" value="TRANSPOSASE IS200-LIKE DOMAIN-CONTAINING PROTEIN"/>
    <property type="match status" value="1"/>
</dbReference>
<dbReference type="InterPro" id="IPR036515">
    <property type="entry name" value="Transposase_17_sf"/>
</dbReference>
<dbReference type="GO" id="GO:0006313">
    <property type="term" value="P:DNA transposition"/>
    <property type="evidence" value="ECO:0007669"/>
    <property type="project" value="InterPro"/>
</dbReference>
<comment type="caution">
    <text evidence="2">The sequence shown here is derived from an EMBL/GenBank/DDBJ whole genome shotgun (WGS) entry which is preliminary data.</text>
</comment>
<dbReference type="SUPFAM" id="SSF143422">
    <property type="entry name" value="Transposase IS200-like"/>
    <property type="match status" value="1"/>
</dbReference>
<dbReference type="InterPro" id="IPR002686">
    <property type="entry name" value="Transposase_17"/>
</dbReference>
<gene>
    <name evidence="2" type="ORF">A2834_03715</name>
</gene>
<dbReference type="STRING" id="1798325.A2834_03715"/>
<reference evidence="2 3" key="1">
    <citation type="journal article" date="2016" name="Nat. Commun.">
        <title>Thousands of microbial genomes shed light on interconnected biogeochemical processes in an aquifer system.</title>
        <authorList>
            <person name="Anantharaman K."/>
            <person name="Brown C.T."/>
            <person name="Hug L.A."/>
            <person name="Sharon I."/>
            <person name="Castelle C.J."/>
            <person name="Probst A.J."/>
            <person name="Thomas B.C."/>
            <person name="Singh A."/>
            <person name="Wilkins M.J."/>
            <person name="Karaoz U."/>
            <person name="Brodie E.L."/>
            <person name="Williams K.H."/>
            <person name="Hubbard S.S."/>
            <person name="Banfield J.F."/>
        </authorList>
    </citation>
    <scope>NUCLEOTIDE SEQUENCE [LARGE SCALE GENOMIC DNA]</scope>
</reference>
<proteinExistence type="predicted"/>
<dbReference type="PANTHER" id="PTHR34322">
    <property type="entry name" value="TRANSPOSASE, Y1_TNP DOMAIN-CONTAINING"/>
    <property type="match status" value="1"/>
</dbReference>
<evidence type="ECO:0000313" key="2">
    <source>
        <dbReference type="EMBL" id="OGF63215.1"/>
    </source>
</evidence>
<dbReference type="Pfam" id="PF01797">
    <property type="entry name" value="Y1_Tnp"/>
    <property type="match status" value="1"/>
</dbReference>
<dbReference type="EMBL" id="MFHD01000005">
    <property type="protein sequence ID" value="OGF63215.1"/>
    <property type="molecule type" value="Genomic_DNA"/>
</dbReference>
<dbReference type="GO" id="GO:0004803">
    <property type="term" value="F:transposase activity"/>
    <property type="evidence" value="ECO:0007669"/>
    <property type="project" value="InterPro"/>
</dbReference>
<sequence length="216" mass="25965">MRKCAFTEGEYYHVYSHVIGDMALFSTDRDYKRFLTTLFVANGKRDIAHLDRFYDRNLVSDIRDGRVDIGKPLVDIIGFCFMPNHFHLILREKKDGNISLFMHKLLVSYAKYFNLKYERRGHVFERTFDAKYLNGDNYLLRALAYAHLNPKDIKGWKRREHKYPWSSLQDYISENRWGKLLKTDFLLNYFDFDKKEVGRFIETARNDDYLLLDDRN</sequence>
<dbReference type="Gene3D" id="3.30.70.1290">
    <property type="entry name" value="Transposase IS200-like"/>
    <property type="match status" value="1"/>
</dbReference>
<evidence type="ECO:0000259" key="1">
    <source>
        <dbReference type="SMART" id="SM01321"/>
    </source>
</evidence>
<accession>A0A1F5VIH3</accession>
<name>A0A1F5VIH3_9BACT</name>